<reference evidence="2 3" key="1">
    <citation type="submission" date="2019-08" db="EMBL/GenBank/DDBJ databases">
        <title>Whole genome of Aphis craccivora.</title>
        <authorList>
            <person name="Voronova N.V."/>
            <person name="Shulinski R.S."/>
            <person name="Bandarenka Y.V."/>
            <person name="Zhorov D.G."/>
            <person name="Warner D."/>
        </authorList>
    </citation>
    <scope>NUCLEOTIDE SEQUENCE [LARGE SCALE GENOMIC DNA]</scope>
    <source>
        <strain evidence="2">180601</strain>
        <tissue evidence="2">Whole Body</tissue>
    </source>
</reference>
<dbReference type="PROSITE" id="PS50878">
    <property type="entry name" value="RT_POL"/>
    <property type="match status" value="1"/>
</dbReference>
<dbReference type="AlphaFoldDB" id="A0A6G0W4B4"/>
<dbReference type="PANTHER" id="PTHR33332">
    <property type="entry name" value="REVERSE TRANSCRIPTASE DOMAIN-CONTAINING PROTEIN"/>
    <property type="match status" value="1"/>
</dbReference>
<sequence>MEKILDEDTITLLNNGEPTRLNPSNGHFSTIDLSFSSVSLTQRISWSILPVIYDSDHLPILMTLLTTKTLITSPTHRWRLKNPDWELFSTLVDTSKQENLQSDTSTIVDDTTFISESITRAAEISIGKTTNSVKKKPSPMVTNLNSPIWLTDMIRVLAKCTSVAPGPDGIPQIPQNWKHSIIISILKHEKTNLILNHTDPYHPHQNDFRRLRSTSNILHDIQKEIHSTFEAKHMMELIALDISKANYTTWRPRILKTLTNIICNGNLFNFIKNFLTDRSFQVKCNGKLSKINVQTNGVLQGSTLSVSLFLLAINDKPQVILYPMKCTLFADDFNIFCRGINQNRTTNYLQEAISALQAWILVSGFSFSVEKFQFTVFTNKRNIVITPITMNNILLPMKNTVKILGVTFDSRNSWIPHFKTIRKNSLIRMNILKCLTHKSWRSHLSSLLQIYKALILSKLEYNSFLFINAKTSALKIIDTVHNTGLRLVTGAFRSSPIPSVFNTAGVAPLDTRRVYRSMLLATRRSQNSLKVLKQITDTLKNIPFPYLDVIKNEIIQTPPWLFKNFINSKLSTLTKKDTHYLQPTTPFNYR</sequence>
<keyword evidence="2" id="KW-0695">RNA-directed DNA polymerase</keyword>
<dbReference type="GO" id="GO:0003964">
    <property type="term" value="F:RNA-directed DNA polymerase activity"/>
    <property type="evidence" value="ECO:0007669"/>
    <property type="project" value="UniProtKB-KW"/>
</dbReference>
<keyword evidence="2" id="KW-0808">Transferase</keyword>
<dbReference type="OrthoDB" id="411871at2759"/>
<gene>
    <name evidence="2" type="ORF">FWK35_00026410</name>
</gene>
<dbReference type="Pfam" id="PF00078">
    <property type="entry name" value="RVT_1"/>
    <property type="match status" value="1"/>
</dbReference>
<dbReference type="SUPFAM" id="SSF56219">
    <property type="entry name" value="DNase I-like"/>
    <property type="match status" value="1"/>
</dbReference>
<protein>
    <submittedName>
        <fullName evidence="2">Reverse transcriptase domain-containing protein</fullName>
    </submittedName>
</protein>
<evidence type="ECO:0000259" key="1">
    <source>
        <dbReference type="PROSITE" id="PS50878"/>
    </source>
</evidence>
<comment type="caution">
    <text evidence="2">The sequence shown here is derived from an EMBL/GenBank/DDBJ whole genome shotgun (WGS) entry which is preliminary data.</text>
</comment>
<name>A0A6G0W4B4_APHCR</name>
<dbReference type="EMBL" id="VUJU01009277">
    <property type="protein sequence ID" value="KAF0721173.1"/>
    <property type="molecule type" value="Genomic_DNA"/>
</dbReference>
<evidence type="ECO:0000313" key="3">
    <source>
        <dbReference type="Proteomes" id="UP000478052"/>
    </source>
</evidence>
<keyword evidence="3" id="KW-1185">Reference proteome</keyword>
<feature type="domain" description="Reverse transcriptase" evidence="1">
    <location>
        <begin position="166"/>
        <end position="408"/>
    </location>
</feature>
<accession>A0A6G0W4B4</accession>
<organism evidence="2 3">
    <name type="scientific">Aphis craccivora</name>
    <name type="common">Cowpea aphid</name>
    <dbReference type="NCBI Taxonomy" id="307492"/>
    <lineage>
        <taxon>Eukaryota</taxon>
        <taxon>Metazoa</taxon>
        <taxon>Ecdysozoa</taxon>
        <taxon>Arthropoda</taxon>
        <taxon>Hexapoda</taxon>
        <taxon>Insecta</taxon>
        <taxon>Pterygota</taxon>
        <taxon>Neoptera</taxon>
        <taxon>Paraneoptera</taxon>
        <taxon>Hemiptera</taxon>
        <taxon>Sternorrhyncha</taxon>
        <taxon>Aphidomorpha</taxon>
        <taxon>Aphidoidea</taxon>
        <taxon>Aphididae</taxon>
        <taxon>Aphidini</taxon>
        <taxon>Aphis</taxon>
        <taxon>Aphis</taxon>
    </lineage>
</organism>
<dbReference type="Proteomes" id="UP000478052">
    <property type="component" value="Unassembled WGS sequence"/>
</dbReference>
<dbReference type="Gene3D" id="3.60.10.10">
    <property type="entry name" value="Endonuclease/exonuclease/phosphatase"/>
    <property type="match status" value="1"/>
</dbReference>
<proteinExistence type="predicted"/>
<keyword evidence="2" id="KW-0548">Nucleotidyltransferase</keyword>
<dbReference type="InterPro" id="IPR036691">
    <property type="entry name" value="Endo/exonu/phosph_ase_sf"/>
</dbReference>
<dbReference type="InterPro" id="IPR000477">
    <property type="entry name" value="RT_dom"/>
</dbReference>
<evidence type="ECO:0000313" key="2">
    <source>
        <dbReference type="EMBL" id="KAF0721173.1"/>
    </source>
</evidence>